<feature type="domain" description="YEATS" evidence="5">
    <location>
        <begin position="14"/>
        <end position="160"/>
    </location>
</feature>
<evidence type="ECO:0000259" key="5">
    <source>
        <dbReference type="PROSITE" id="PS51037"/>
    </source>
</evidence>
<dbReference type="PANTHER" id="PTHR47573">
    <property type="entry name" value="PROTEIN AF-9 HOMOLOG"/>
    <property type="match status" value="1"/>
</dbReference>
<comment type="subcellular location">
    <subcellularLocation>
        <location evidence="4">Nucleus</location>
    </subcellularLocation>
</comment>
<dbReference type="PANTHER" id="PTHR47573:SF1">
    <property type="entry name" value="PROTEIN AF-9 HOMOLOG"/>
    <property type="match status" value="1"/>
</dbReference>
<evidence type="ECO:0000256" key="4">
    <source>
        <dbReference type="PROSITE-ProRule" id="PRU00376"/>
    </source>
</evidence>
<evidence type="ECO:0000256" key="2">
    <source>
        <dbReference type="ARBA" id="ARBA00023163"/>
    </source>
</evidence>
<dbReference type="InterPro" id="IPR055129">
    <property type="entry name" value="YEATS_dom"/>
</dbReference>
<dbReference type="Proteomes" id="UP000815325">
    <property type="component" value="Unassembled WGS sequence"/>
</dbReference>
<evidence type="ECO:0000313" key="7">
    <source>
        <dbReference type="Proteomes" id="UP000815325"/>
    </source>
</evidence>
<reference evidence="6" key="1">
    <citation type="submission" date="2017-08" db="EMBL/GenBank/DDBJ databases">
        <authorList>
            <person name="Polle J.E."/>
            <person name="Barry K."/>
            <person name="Cushman J."/>
            <person name="Schmutz J."/>
            <person name="Tran D."/>
            <person name="Hathwaick L.T."/>
            <person name="Yim W.C."/>
            <person name="Jenkins J."/>
            <person name="Mckie-Krisberg Z.M."/>
            <person name="Prochnik S."/>
            <person name="Lindquist E."/>
            <person name="Dockter R.B."/>
            <person name="Adam C."/>
            <person name="Molina H."/>
            <person name="Bunkerborg J."/>
            <person name="Jin E."/>
            <person name="Buchheim M."/>
            <person name="Magnuson J."/>
        </authorList>
    </citation>
    <scope>NUCLEOTIDE SEQUENCE</scope>
    <source>
        <strain evidence="6">CCAP 19/18</strain>
    </source>
</reference>
<dbReference type="InterPro" id="IPR005033">
    <property type="entry name" value="YEATS"/>
</dbReference>
<dbReference type="Gene3D" id="2.60.40.1970">
    <property type="entry name" value="YEATS domain"/>
    <property type="match status" value="1"/>
</dbReference>
<dbReference type="CDD" id="cd16910">
    <property type="entry name" value="YEATS_TFIID14_like"/>
    <property type="match status" value="1"/>
</dbReference>
<keyword evidence="3 4" id="KW-0539">Nucleus</keyword>
<dbReference type="EMBL" id="MU069530">
    <property type="protein sequence ID" value="KAF5839886.1"/>
    <property type="molecule type" value="Genomic_DNA"/>
</dbReference>
<proteinExistence type="predicted"/>
<keyword evidence="1" id="KW-0805">Transcription regulation</keyword>
<protein>
    <submittedName>
        <fullName evidence="6">Yeats family-domain-containing protein</fullName>
    </submittedName>
</protein>
<dbReference type="InterPro" id="IPR038704">
    <property type="entry name" value="YEAST_sf"/>
</dbReference>
<sequence length="210" mass="24054">MDDQVFIDASGTRRLKDKELVVPIIVGTVAFSLGKKASESSSHRWTVYLRSPNNEDLSYLVSQVRFDLHQTFQNPQRVVESQPFEVTEHGWGEFDIIVHVYFTLDSGVREAILYHKLRLYEDGEQPGCKQDPKKPVVTETFEELVFSEPRVDFYQRITHHQPSLLLPPSQLAPFFTTINPTLELDMIHRSRMKVASMVRDLALSSGLAAH</sequence>
<accession>A0ABQ7GZ55</accession>
<dbReference type="Pfam" id="PF03366">
    <property type="entry name" value="YEATS"/>
    <property type="match status" value="1"/>
</dbReference>
<comment type="caution">
    <text evidence="6">The sequence shown here is derived from an EMBL/GenBank/DDBJ whole genome shotgun (WGS) entry which is preliminary data.</text>
</comment>
<dbReference type="PROSITE" id="PS51037">
    <property type="entry name" value="YEATS"/>
    <property type="match status" value="1"/>
</dbReference>
<keyword evidence="7" id="KW-1185">Reference proteome</keyword>
<evidence type="ECO:0000256" key="3">
    <source>
        <dbReference type="ARBA" id="ARBA00023242"/>
    </source>
</evidence>
<name>A0ABQ7GZ55_DUNSA</name>
<keyword evidence="2" id="KW-0804">Transcription</keyword>
<organism evidence="6 7">
    <name type="scientific">Dunaliella salina</name>
    <name type="common">Green alga</name>
    <name type="synonym">Protococcus salinus</name>
    <dbReference type="NCBI Taxonomy" id="3046"/>
    <lineage>
        <taxon>Eukaryota</taxon>
        <taxon>Viridiplantae</taxon>
        <taxon>Chlorophyta</taxon>
        <taxon>core chlorophytes</taxon>
        <taxon>Chlorophyceae</taxon>
        <taxon>CS clade</taxon>
        <taxon>Chlamydomonadales</taxon>
        <taxon>Dunaliellaceae</taxon>
        <taxon>Dunaliella</taxon>
    </lineage>
</organism>
<gene>
    <name evidence="6" type="ORF">DUNSADRAFT_18429</name>
</gene>
<evidence type="ECO:0000313" key="6">
    <source>
        <dbReference type="EMBL" id="KAF5839886.1"/>
    </source>
</evidence>
<evidence type="ECO:0000256" key="1">
    <source>
        <dbReference type="ARBA" id="ARBA00023015"/>
    </source>
</evidence>